<evidence type="ECO:0000256" key="5">
    <source>
        <dbReference type="SAM" id="MobiDB-lite"/>
    </source>
</evidence>
<evidence type="ECO:0000256" key="3">
    <source>
        <dbReference type="ARBA" id="ARBA00022801"/>
    </source>
</evidence>
<dbReference type="Pfam" id="PF01019">
    <property type="entry name" value="G_glu_transpept"/>
    <property type="match status" value="1"/>
</dbReference>
<evidence type="ECO:0000313" key="7">
    <source>
        <dbReference type="Proteomes" id="UP001596142"/>
    </source>
</evidence>
<protein>
    <submittedName>
        <fullName evidence="6">Gamma-glutamyltransferase family protein</fullName>
    </submittedName>
</protein>
<reference evidence="7" key="1">
    <citation type="journal article" date="2019" name="Int. J. Syst. Evol. Microbiol.">
        <title>The Global Catalogue of Microorganisms (GCM) 10K type strain sequencing project: providing services to taxonomists for standard genome sequencing and annotation.</title>
        <authorList>
            <consortium name="The Broad Institute Genomics Platform"/>
            <consortium name="The Broad Institute Genome Sequencing Center for Infectious Disease"/>
            <person name="Wu L."/>
            <person name="Ma J."/>
        </authorList>
    </citation>
    <scope>NUCLEOTIDE SEQUENCE [LARGE SCALE GENOMIC DNA]</scope>
    <source>
        <strain evidence="7">CECT 7184</strain>
    </source>
</reference>
<dbReference type="Gene3D" id="3.60.20.40">
    <property type="match status" value="1"/>
</dbReference>
<evidence type="ECO:0000313" key="6">
    <source>
        <dbReference type="EMBL" id="MFC5714356.1"/>
    </source>
</evidence>
<feature type="region of interest" description="Disordered" evidence="5">
    <location>
        <begin position="30"/>
        <end position="57"/>
    </location>
</feature>
<dbReference type="Proteomes" id="UP001596142">
    <property type="component" value="Unassembled WGS sequence"/>
</dbReference>
<dbReference type="PRINTS" id="PR01210">
    <property type="entry name" value="GGTRANSPTASE"/>
</dbReference>
<dbReference type="InterPro" id="IPR043137">
    <property type="entry name" value="GGT_ssub_C"/>
</dbReference>
<evidence type="ECO:0000256" key="2">
    <source>
        <dbReference type="ARBA" id="ARBA00022679"/>
    </source>
</evidence>
<evidence type="ECO:0000256" key="1">
    <source>
        <dbReference type="ARBA" id="ARBA00009381"/>
    </source>
</evidence>
<dbReference type="PANTHER" id="PTHR43199:SF1">
    <property type="entry name" value="GLUTATHIONE HYDROLASE PROENZYME"/>
    <property type="match status" value="1"/>
</dbReference>
<keyword evidence="2" id="KW-0808">Transferase</keyword>
<dbReference type="SUPFAM" id="SSF56235">
    <property type="entry name" value="N-terminal nucleophile aminohydrolases (Ntn hydrolases)"/>
    <property type="match status" value="1"/>
</dbReference>
<keyword evidence="3" id="KW-0378">Hydrolase</keyword>
<dbReference type="Gene3D" id="1.10.246.130">
    <property type="match status" value="1"/>
</dbReference>
<gene>
    <name evidence="6" type="ORF">ACFPU1_16520</name>
</gene>
<comment type="similarity">
    <text evidence="1">Belongs to the gamma-glutamyltransferase family.</text>
</comment>
<proteinExistence type="inferred from homology"/>
<comment type="caution">
    <text evidence="6">The sequence shown here is derived from an EMBL/GenBank/DDBJ whole genome shotgun (WGS) entry which is preliminary data.</text>
</comment>
<sequence length="598" mass="65352">MSAKTITNILAGVVVLGLIIYAVGGFTGGDDDDQASDDEPATTDEANDDLTSDEVEMDAEEEELQEVSIESPGGYGISSSDPHAAEVGSTILEQGGNAADAVIAMSFTLGVTENQGSGLGGGGASLVLEDGNVPVFYDYRETAASTDPEDMIAVPGFARGMQELYDNHASGNFTIEELIDPAIQFAEEGYVMDDLQALGLERADYRISADMAPPLFPNGTPAVEGTTIIQPELAETMRTLQNNGLNDFYEGEIAQSITEQVDHLSSADLQGYEVETREPVHGNFENYDLYSAPPPLSGITFIHILEMAERIGIEELMEDEPNSEYVHVLSEIIREADFQRMEFMGDPNFYPEEGYEHWNSNHNPMHQDRLLSNDYLDYMVETRLPNRDRFEEVRPSVIDEASESSDTTHISVVDADGMAISTTHSLGNFFGSGMMVDGMLMNSQLTSGFNTTEGSPNVIEEGKRPRSFISPTIVVEENSEEIIVMGSPGGNRIPAMMAQTMLRHAYLDETYAESVNASRFFAEYDPETEEDRVILESPLHEIPGLRADLEEIGYLTTVTSSRTAFGSLETIYVNSLENKVQGISDSRRAGSAIVDEVE</sequence>
<dbReference type="EMBL" id="JBHSOZ010000010">
    <property type="protein sequence ID" value="MFC5714356.1"/>
    <property type="molecule type" value="Genomic_DNA"/>
</dbReference>
<organism evidence="6 7">
    <name type="scientific">Thalassorhabdus alkalitolerans</name>
    <dbReference type="NCBI Taxonomy" id="2282697"/>
    <lineage>
        <taxon>Bacteria</taxon>
        <taxon>Bacillati</taxon>
        <taxon>Bacillota</taxon>
        <taxon>Bacilli</taxon>
        <taxon>Bacillales</taxon>
        <taxon>Bacillaceae</taxon>
        <taxon>Thalassorhabdus</taxon>
    </lineage>
</organism>
<dbReference type="InterPro" id="IPR051792">
    <property type="entry name" value="GGT_bact"/>
</dbReference>
<evidence type="ECO:0000256" key="4">
    <source>
        <dbReference type="ARBA" id="ARBA00023145"/>
    </source>
</evidence>
<keyword evidence="4" id="KW-0865">Zymogen</keyword>
<accession>A0ABW0YSF5</accession>
<dbReference type="PANTHER" id="PTHR43199">
    <property type="entry name" value="GLUTATHIONE HYDROLASE"/>
    <property type="match status" value="1"/>
</dbReference>
<dbReference type="InterPro" id="IPR029055">
    <property type="entry name" value="Ntn_hydrolases_N"/>
</dbReference>
<dbReference type="RefSeq" id="WP_385943004.1">
    <property type="nucleotide sequence ID" value="NZ_JBHSOZ010000010.1"/>
</dbReference>
<dbReference type="InterPro" id="IPR043138">
    <property type="entry name" value="GGT_lsub"/>
</dbReference>
<keyword evidence="7" id="KW-1185">Reference proteome</keyword>
<name>A0ABW0YSF5_9BACI</name>